<comment type="caution">
    <text evidence="5">The sequence shown here is derived from an EMBL/GenBank/DDBJ whole genome shotgun (WGS) entry which is preliminary data.</text>
</comment>
<evidence type="ECO:0000256" key="3">
    <source>
        <dbReference type="SAM" id="MobiDB-lite"/>
    </source>
</evidence>
<dbReference type="AlphaFoldDB" id="A0A8S2K760"/>
<organism evidence="5 6">
    <name type="scientific">Didymodactylos carnosus</name>
    <dbReference type="NCBI Taxonomy" id="1234261"/>
    <lineage>
        <taxon>Eukaryota</taxon>
        <taxon>Metazoa</taxon>
        <taxon>Spiralia</taxon>
        <taxon>Gnathifera</taxon>
        <taxon>Rotifera</taxon>
        <taxon>Eurotatoria</taxon>
        <taxon>Bdelloidea</taxon>
        <taxon>Philodinida</taxon>
        <taxon>Philodinidae</taxon>
        <taxon>Didymodactylos</taxon>
    </lineage>
</organism>
<dbReference type="Proteomes" id="UP000682733">
    <property type="component" value="Unassembled WGS sequence"/>
</dbReference>
<proteinExistence type="inferred from homology"/>
<protein>
    <submittedName>
        <fullName evidence="5">Uncharacterized protein</fullName>
    </submittedName>
</protein>
<dbReference type="EMBL" id="CAJOBA010008870">
    <property type="protein sequence ID" value="CAF3838390.1"/>
    <property type="molecule type" value="Genomic_DNA"/>
</dbReference>
<dbReference type="GO" id="GO:0005634">
    <property type="term" value="C:nucleus"/>
    <property type="evidence" value="ECO:0007669"/>
    <property type="project" value="InterPro"/>
</dbReference>
<dbReference type="EMBL" id="CAJNOK010008855">
    <property type="protein sequence ID" value="CAF1074437.1"/>
    <property type="molecule type" value="Genomic_DNA"/>
</dbReference>
<feature type="region of interest" description="Disordered" evidence="3">
    <location>
        <begin position="315"/>
        <end position="338"/>
    </location>
</feature>
<evidence type="ECO:0000313" key="4">
    <source>
        <dbReference type="EMBL" id="CAF1074437.1"/>
    </source>
</evidence>
<name>A0A8S2K760_9BILA</name>
<evidence type="ECO:0000256" key="2">
    <source>
        <dbReference type="RuleBase" id="RU003876"/>
    </source>
</evidence>
<gene>
    <name evidence="4" type="ORF">OVA965_LOCUS18054</name>
    <name evidence="5" type="ORF">TMI583_LOCUS18065</name>
</gene>
<evidence type="ECO:0000313" key="6">
    <source>
        <dbReference type="Proteomes" id="UP000682733"/>
    </source>
</evidence>
<evidence type="ECO:0000313" key="5">
    <source>
        <dbReference type="EMBL" id="CAF3838390.1"/>
    </source>
</evidence>
<dbReference type="Pfam" id="PF00956">
    <property type="entry name" value="NAP"/>
    <property type="match status" value="1"/>
</dbReference>
<dbReference type="GO" id="GO:0006334">
    <property type="term" value="P:nucleosome assembly"/>
    <property type="evidence" value="ECO:0007669"/>
    <property type="project" value="InterPro"/>
</dbReference>
<evidence type="ECO:0000256" key="1">
    <source>
        <dbReference type="ARBA" id="ARBA00009947"/>
    </source>
</evidence>
<dbReference type="Gene3D" id="1.20.5.1500">
    <property type="match status" value="1"/>
</dbReference>
<comment type="similarity">
    <text evidence="1 2">Belongs to the nucleosome assembly protein (NAP) family.</text>
</comment>
<dbReference type="InterPro" id="IPR037231">
    <property type="entry name" value="NAP-like_sf"/>
</dbReference>
<feature type="compositionally biased region" description="Low complexity" evidence="3">
    <location>
        <begin position="329"/>
        <end position="338"/>
    </location>
</feature>
<dbReference type="Proteomes" id="UP000677228">
    <property type="component" value="Unassembled WGS sequence"/>
</dbReference>
<dbReference type="InterPro" id="IPR002164">
    <property type="entry name" value="NAP_family"/>
</dbReference>
<reference evidence="5" key="1">
    <citation type="submission" date="2021-02" db="EMBL/GenBank/DDBJ databases">
        <authorList>
            <person name="Nowell W R."/>
        </authorList>
    </citation>
    <scope>NUCLEOTIDE SEQUENCE</scope>
</reference>
<dbReference type="SUPFAM" id="SSF143113">
    <property type="entry name" value="NAP-like"/>
    <property type="match status" value="1"/>
</dbReference>
<dbReference type="Gene3D" id="3.30.1120.90">
    <property type="entry name" value="Nucleosome assembly protein"/>
    <property type="match status" value="1"/>
</dbReference>
<sequence>MTEVNLKRSSSNTWLMILKPIVQRRINALLNLQADYFRVRVKFYEKLHTIQQKYFPEFEHLYQKRCSIINGQYEPSEYESRVDWSTMTSTKQESDSIISIEKKFDQMSTNTSLYSEINCVENTEKGIPKFWLTILKMMDAFNYNVKSQDEPALEHLVDIRYQSSTDFKAPGYTLEFLFSSNKYFTNSILTKQYDIRVNIDETKPYHYEGPEVVNCKGCVINWNSEHDLTIKMRKKRVRERKTGVMRTIIIKEKIKSFFNFFDPPIIPEGGIYDMEEEEQMILEADFEFGIMLKQKILPRAVLYYTGDIKNFLDEEFDQDQSNNQEDRSPTSTSSSSSQ</sequence>
<dbReference type="PANTHER" id="PTHR11875">
    <property type="entry name" value="TESTIS-SPECIFIC Y-ENCODED PROTEIN"/>
    <property type="match status" value="1"/>
</dbReference>
<accession>A0A8S2K760</accession>